<dbReference type="HAMAP" id="MF_00318">
    <property type="entry name" value="Enolase"/>
    <property type="match status" value="1"/>
</dbReference>
<comment type="pathway">
    <text evidence="1 9">Carbohydrate degradation; glycolysis; pyruvate from D-glyceraldehyde 3-phosphate: step 4/5.</text>
</comment>
<feature type="binding site" evidence="9 10">
    <location>
        <position position="251"/>
    </location>
    <ligand>
        <name>Mg(2+)</name>
        <dbReference type="ChEBI" id="CHEBI:18420"/>
    </ligand>
</feature>
<evidence type="ECO:0000259" key="11">
    <source>
        <dbReference type="SMART" id="SM01192"/>
    </source>
</evidence>
<dbReference type="AlphaFoldDB" id="A0A1F7GA44"/>
<dbReference type="SMART" id="SM01192">
    <property type="entry name" value="Enolase_C"/>
    <property type="match status" value="1"/>
</dbReference>
<evidence type="ECO:0000256" key="6">
    <source>
        <dbReference type="ARBA" id="ARBA00022842"/>
    </source>
</evidence>
<keyword evidence="5 9" id="KW-0964">Secreted</keyword>
<dbReference type="InterPro" id="IPR036849">
    <property type="entry name" value="Enolase-like_C_sf"/>
</dbReference>
<dbReference type="Proteomes" id="UP000178372">
    <property type="component" value="Unassembled WGS sequence"/>
</dbReference>
<keyword evidence="6 9" id="KW-0460">Magnesium</keyword>
<evidence type="ECO:0000256" key="7">
    <source>
        <dbReference type="ARBA" id="ARBA00023152"/>
    </source>
</evidence>
<proteinExistence type="inferred from homology"/>
<feature type="domain" description="Enolase C-terminal TIM barrel" evidence="11">
    <location>
        <begin position="148"/>
        <end position="425"/>
    </location>
</feature>
<dbReference type="Pfam" id="PF03952">
    <property type="entry name" value="Enolase_N"/>
    <property type="match status" value="1"/>
</dbReference>
<dbReference type="PANTHER" id="PTHR11902:SF1">
    <property type="entry name" value="ENOLASE"/>
    <property type="match status" value="1"/>
</dbReference>
<accession>A0A1F7GA44</accession>
<comment type="catalytic activity">
    <reaction evidence="9">
        <text>(2R)-2-phosphoglycerate = phosphoenolpyruvate + H2O</text>
        <dbReference type="Rhea" id="RHEA:10164"/>
        <dbReference type="ChEBI" id="CHEBI:15377"/>
        <dbReference type="ChEBI" id="CHEBI:58289"/>
        <dbReference type="ChEBI" id="CHEBI:58702"/>
        <dbReference type="EC" id="4.2.1.11"/>
    </reaction>
</comment>
<dbReference type="InterPro" id="IPR020811">
    <property type="entry name" value="Enolase_N"/>
</dbReference>
<comment type="caution">
    <text evidence="13">The sequence shown here is derived from an EMBL/GenBank/DDBJ whole genome shotgun (WGS) entry which is preliminary data.</text>
</comment>
<evidence type="ECO:0000313" key="14">
    <source>
        <dbReference type="Proteomes" id="UP000178372"/>
    </source>
</evidence>
<organism evidence="13 14">
    <name type="scientific">Candidatus Roizmanbacteria bacterium RIFCSPHIGHO2_01_FULL_39_12b</name>
    <dbReference type="NCBI Taxonomy" id="1802030"/>
    <lineage>
        <taxon>Bacteria</taxon>
        <taxon>Candidatus Roizmaniibacteriota</taxon>
    </lineage>
</organism>
<evidence type="ECO:0000256" key="5">
    <source>
        <dbReference type="ARBA" id="ARBA00022525"/>
    </source>
</evidence>
<comment type="similarity">
    <text evidence="2 9">Belongs to the enolase family.</text>
</comment>
<comment type="caution">
    <text evidence="9">Lacks conserved residue(s) required for the propagation of feature annotation.</text>
</comment>
<evidence type="ECO:0000256" key="1">
    <source>
        <dbReference type="ARBA" id="ARBA00005031"/>
    </source>
</evidence>
<dbReference type="PRINTS" id="PR00148">
    <property type="entry name" value="ENOLASE"/>
</dbReference>
<dbReference type="UniPathway" id="UPA00109">
    <property type="reaction ID" value="UER00187"/>
</dbReference>
<comment type="cofactor">
    <cofactor evidence="10">
        <name>Mg(2+)</name>
        <dbReference type="ChEBI" id="CHEBI:18420"/>
    </cofactor>
    <text evidence="10">Mg(2+) is required for catalysis and for stabilizing the dimer.</text>
</comment>
<dbReference type="EMBL" id="MFZF01000024">
    <property type="protein sequence ID" value="OGK15813.1"/>
    <property type="molecule type" value="Genomic_DNA"/>
</dbReference>
<feature type="binding site" evidence="9">
    <location>
        <position position="397"/>
    </location>
    <ligand>
        <name>(2R)-2-phosphoglycerate</name>
        <dbReference type="ChEBI" id="CHEBI:58289"/>
    </ligand>
</feature>
<dbReference type="GO" id="GO:0000015">
    <property type="term" value="C:phosphopyruvate hydratase complex"/>
    <property type="evidence" value="ECO:0007669"/>
    <property type="project" value="InterPro"/>
</dbReference>
<feature type="domain" description="Enolase N-terminal" evidence="12">
    <location>
        <begin position="4"/>
        <end position="134"/>
    </location>
</feature>
<dbReference type="GO" id="GO:0009986">
    <property type="term" value="C:cell surface"/>
    <property type="evidence" value="ECO:0007669"/>
    <property type="project" value="UniProtKB-SubCell"/>
</dbReference>
<reference evidence="13 14" key="1">
    <citation type="journal article" date="2016" name="Nat. Commun.">
        <title>Thousands of microbial genomes shed light on interconnected biogeochemical processes in an aquifer system.</title>
        <authorList>
            <person name="Anantharaman K."/>
            <person name="Brown C.T."/>
            <person name="Hug L.A."/>
            <person name="Sharon I."/>
            <person name="Castelle C.J."/>
            <person name="Probst A.J."/>
            <person name="Thomas B.C."/>
            <person name="Singh A."/>
            <person name="Wilkins M.J."/>
            <person name="Karaoz U."/>
            <person name="Brodie E.L."/>
            <person name="Williams K.H."/>
            <person name="Hubbard S.S."/>
            <person name="Banfield J.F."/>
        </authorList>
    </citation>
    <scope>NUCLEOTIDE SEQUENCE [LARGE SCALE GENOMIC DNA]</scope>
</reference>
<dbReference type="InterPro" id="IPR020810">
    <property type="entry name" value="Enolase_C"/>
</dbReference>
<feature type="binding site" evidence="9">
    <location>
        <position position="346"/>
    </location>
    <ligand>
        <name>(2R)-2-phosphoglycerate</name>
        <dbReference type="ChEBI" id="CHEBI:58289"/>
    </ligand>
</feature>
<feature type="active site" description="Proton acceptor" evidence="9">
    <location>
        <position position="346"/>
    </location>
</feature>
<evidence type="ECO:0000256" key="8">
    <source>
        <dbReference type="ARBA" id="ARBA00023239"/>
    </source>
</evidence>
<dbReference type="SUPFAM" id="SSF54826">
    <property type="entry name" value="Enolase N-terminal domain-like"/>
    <property type="match status" value="1"/>
</dbReference>
<dbReference type="PIRSF" id="PIRSF001400">
    <property type="entry name" value="Enolase"/>
    <property type="match status" value="1"/>
</dbReference>
<gene>
    <name evidence="9" type="primary">eno</name>
    <name evidence="13" type="ORF">A2690_04735</name>
</gene>
<dbReference type="PANTHER" id="PTHR11902">
    <property type="entry name" value="ENOLASE"/>
    <property type="match status" value="1"/>
</dbReference>
<evidence type="ECO:0000256" key="10">
    <source>
        <dbReference type="PIRSR" id="PIRSR001400-3"/>
    </source>
</evidence>
<protein>
    <recommendedName>
        <fullName evidence="4 9">Enolase</fullName>
        <ecNumber evidence="3 9">4.2.1.11</ecNumber>
    </recommendedName>
    <alternativeName>
        <fullName evidence="9">2-phospho-D-glycerate hydro-lyase</fullName>
    </alternativeName>
    <alternativeName>
        <fullName evidence="9">2-phosphoglycerate dehydratase</fullName>
    </alternativeName>
</protein>
<dbReference type="EC" id="4.2.1.11" evidence="3 9"/>
<evidence type="ECO:0000256" key="2">
    <source>
        <dbReference type="ARBA" id="ARBA00009604"/>
    </source>
</evidence>
<evidence type="ECO:0000256" key="3">
    <source>
        <dbReference type="ARBA" id="ARBA00012058"/>
    </source>
</evidence>
<keyword evidence="9" id="KW-0963">Cytoplasm</keyword>
<dbReference type="InterPro" id="IPR000941">
    <property type="entry name" value="Enolase"/>
</dbReference>
<evidence type="ECO:0000256" key="9">
    <source>
        <dbReference type="HAMAP-Rule" id="MF_00318"/>
    </source>
</evidence>
<dbReference type="Pfam" id="PF00113">
    <property type="entry name" value="Enolase_C"/>
    <property type="match status" value="1"/>
</dbReference>
<feature type="binding site" evidence="9">
    <location>
        <position position="172"/>
    </location>
    <ligand>
        <name>(2R)-2-phosphoglycerate</name>
        <dbReference type="ChEBI" id="CHEBI:58289"/>
    </ligand>
</feature>
<dbReference type="Gene3D" id="3.30.390.10">
    <property type="entry name" value="Enolase-like, N-terminal domain"/>
    <property type="match status" value="1"/>
</dbReference>
<keyword evidence="7 9" id="KW-0324">Glycolysis</keyword>
<feature type="binding site" evidence="9">
    <location>
        <position position="375"/>
    </location>
    <ligand>
        <name>(2R)-2-phosphoglycerate</name>
        <dbReference type="ChEBI" id="CHEBI:58289"/>
    </ligand>
</feature>
<keyword evidence="8 9" id="KW-0456">Lyase</keyword>
<keyword evidence="9 10" id="KW-0479">Metal-binding</keyword>
<dbReference type="GO" id="GO:0005576">
    <property type="term" value="C:extracellular region"/>
    <property type="evidence" value="ECO:0007669"/>
    <property type="project" value="UniProtKB-SubCell"/>
</dbReference>
<comment type="subcellular location">
    <subcellularLocation>
        <location evidence="9">Cytoplasm</location>
    </subcellularLocation>
    <subcellularLocation>
        <location evidence="9">Secreted</location>
    </subcellularLocation>
    <subcellularLocation>
        <location evidence="9">Cell surface</location>
    </subcellularLocation>
    <text evidence="9">Fractions of enolase are present in both the cytoplasm and on the cell surface.</text>
</comment>
<feature type="binding site" evidence="9 10">
    <location>
        <position position="294"/>
    </location>
    <ligand>
        <name>Mg(2+)</name>
        <dbReference type="ChEBI" id="CHEBI:18420"/>
    </ligand>
</feature>
<dbReference type="GO" id="GO:0000287">
    <property type="term" value="F:magnesium ion binding"/>
    <property type="evidence" value="ECO:0007669"/>
    <property type="project" value="UniProtKB-UniRule"/>
</dbReference>
<dbReference type="SMART" id="SM01193">
    <property type="entry name" value="Enolase_N"/>
    <property type="match status" value="1"/>
</dbReference>
<dbReference type="GO" id="GO:0004634">
    <property type="term" value="F:phosphopyruvate hydratase activity"/>
    <property type="evidence" value="ECO:0007669"/>
    <property type="project" value="UniProtKB-UniRule"/>
</dbReference>
<comment type="function">
    <text evidence="9">Catalyzes the reversible conversion of 2-phosphoglycerate (2-PG) into phosphoenolpyruvate (PEP). It is essential for the degradation of carbohydrates via glycolysis.</text>
</comment>
<sequence>MAKVKKITAREIFDSRGVPTVGASLETDSGIIVETEVASGQSIGTYEPRDIRDNDSKRFAGMGVQTAVSYINNLISPKLVGVDVARLHDVDYWLIGADGTDNKSKLGNNTITAISQLFLKAVSTANNLPIYKYVNVYFNDIYKEKVIIEKVPSPIINLINGGRHGSPSLDFQEFHIIPQTANSYQKTVEVAVSIYNAVRKVLDYRNVGTFLSEQGGFSPKLRTNVDALEVIREATIKEKVKLGVDMFLGIDCASSFYFKENKYVIKDREDPMDETSYVQFIAELIKNYSLLIVEDPLFEDASQGWKRLTSLVGQSCHIVGDDLVAGDKRRFDKAIGENLCNSVVIKFGQFSTVSEILEVIARLKKTQMKIIVSQRFGETIDSLIADVAVGIQADFVKFGSINRGERVVKYNRLLKIQDDIETKDNLT</sequence>
<name>A0A1F7GA44_9BACT</name>
<dbReference type="SUPFAM" id="SSF51604">
    <property type="entry name" value="Enolase C-terminal domain-like"/>
    <property type="match status" value="1"/>
</dbReference>
<dbReference type="InterPro" id="IPR029017">
    <property type="entry name" value="Enolase-like_N"/>
</dbReference>
<dbReference type="Gene3D" id="3.20.20.120">
    <property type="entry name" value="Enolase-like C-terminal domain"/>
    <property type="match status" value="1"/>
</dbReference>
<dbReference type="GO" id="GO:0006096">
    <property type="term" value="P:glycolytic process"/>
    <property type="evidence" value="ECO:0007669"/>
    <property type="project" value="UniProtKB-UniRule"/>
</dbReference>
<feature type="binding site" evidence="9 10">
    <location>
        <position position="321"/>
    </location>
    <ligand>
        <name>Mg(2+)</name>
        <dbReference type="ChEBI" id="CHEBI:18420"/>
    </ligand>
</feature>
<evidence type="ECO:0000313" key="13">
    <source>
        <dbReference type="EMBL" id="OGK15813.1"/>
    </source>
</evidence>
<evidence type="ECO:0000256" key="4">
    <source>
        <dbReference type="ARBA" id="ARBA00017068"/>
    </source>
</evidence>
<comment type="cofactor">
    <cofactor evidence="9">
        <name>Mg(2+)</name>
        <dbReference type="ChEBI" id="CHEBI:18420"/>
    </cofactor>
    <text evidence="9">Binds a second Mg(2+) ion via substrate during catalysis.</text>
</comment>
<evidence type="ECO:0000259" key="12">
    <source>
        <dbReference type="SMART" id="SM01193"/>
    </source>
</evidence>